<dbReference type="Proteomes" id="UP000017148">
    <property type="component" value="Unassembled WGS sequence"/>
</dbReference>
<protein>
    <recommendedName>
        <fullName evidence="3">YtxH domain-containing protein</fullName>
    </recommendedName>
</protein>
<dbReference type="EMBL" id="ASJR01000006">
    <property type="protein sequence ID" value="ERP32203.1"/>
    <property type="molecule type" value="Genomic_DNA"/>
</dbReference>
<reference evidence="1 2" key="1">
    <citation type="journal article" date="2013" name="Environ. Microbiol.">
        <title>Genome analysis of Chitinivibrio alkaliphilus gen. nov., sp. nov., a novel extremely haloalkaliphilic anaerobic chitinolytic bacterium from the candidate phylum Termite Group 3.</title>
        <authorList>
            <person name="Sorokin D.Y."/>
            <person name="Gumerov V.M."/>
            <person name="Rakitin A.L."/>
            <person name="Beletsky A.V."/>
            <person name="Damste J.S."/>
            <person name="Muyzer G."/>
            <person name="Mardanov A.V."/>
            <person name="Ravin N.V."/>
        </authorList>
    </citation>
    <scope>NUCLEOTIDE SEQUENCE [LARGE SCALE GENOMIC DNA]</scope>
    <source>
        <strain evidence="1 2">ACht1</strain>
    </source>
</reference>
<evidence type="ECO:0000313" key="2">
    <source>
        <dbReference type="Proteomes" id="UP000017148"/>
    </source>
</evidence>
<evidence type="ECO:0000313" key="1">
    <source>
        <dbReference type="EMBL" id="ERP32203.1"/>
    </source>
</evidence>
<organism evidence="1 2">
    <name type="scientific">Chitinivibrio alkaliphilus ACht1</name>
    <dbReference type="NCBI Taxonomy" id="1313304"/>
    <lineage>
        <taxon>Bacteria</taxon>
        <taxon>Pseudomonadati</taxon>
        <taxon>Fibrobacterota</taxon>
        <taxon>Chitinivibrionia</taxon>
        <taxon>Chitinivibrionales</taxon>
        <taxon>Chitinivibrionaceae</taxon>
        <taxon>Chitinivibrio</taxon>
    </lineage>
</organism>
<dbReference type="RefSeq" id="WP_022636434.1">
    <property type="nucleotide sequence ID" value="NZ_ASJR01000006.1"/>
</dbReference>
<name>U7D8C7_9BACT</name>
<keyword evidence="2" id="KW-1185">Reference proteome</keyword>
<accession>U7D8C7</accession>
<proteinExistence type="predicted"/>
<sequence length="50" mass="5148">MRQIVGIAVGAVVGFLLYRFIGCSTGSCPITANPVTSSLYGALLGFLVTL</sequence>
<dbReference type="AlphaFoldDB" id="U7D8C7"/>
<dbReference type="STRING" id="1313304.CALK_0934"/>
<dbReference type="eggNOG" id="ENOG5033JKP">
    <property type="taxonomic scope" value="Bacteria"/>
</dbReference>
<dbReference type="Pfam" id="PF19628">
    <property type="entry name" value="DUF6132"/>
    <property type="match status" value="1"/>
</dbReference>
<dbReference type="InterPro" id="IPR045764">
    <property type="entry name" value="DUF6132"/>
</dbReference>
<comment type="caution">
    <text evidence="1">The sequence shown here is derived from an EMBL/GenBank/DDBJ whole genome shotgun (WGS) entry which is preliminary data.</text>
</comment>
<evidence type="ECO:0008006" key="3">
    <source>
        <dbReference type="Google" id="ProtNLM"/>
    </source>
</evidence>
<gene>
    <name evidence="1" type="ORF">CALK_0934</name>
</gene>